<evidence type="ECO:0000256" key="7">
    <source>
        <dbReference type="ARBA" id="ARBA00022989"/>
    </source>
</evidence>
<reference evidence="10 11" key="1">
    <citation type="submission" date="2018-06" db="EMBL/GenBank/DDBJ databases">
        <authorList>
            <consortium name="Pathogen Informatics"/>
            <person name="Doyle S."/>
        </authorList>
    </citation>
    <scope>NUCLEOTIDE SEQUENCE [LARGE SCALE GENOMIC DNA]</scope>
    <source>
        <strain evidence="10 11">NCTC10254</strain>
    </source>
</reference>
<dbReference type="EMBL" id="UARK01000006">
    <property type="protein sequence ID" value="SPW28284.1"/>
    <property type="molecule type" value="Genomic_DNA"/>
</dbReference>
<dbReference type="NCBIfam" id="TIGR00380">
    <property type="entry name" value="cobal_cbiB"/>
    <property type="match status" value="1"/>
</dbReference>
<dbReference type="GO" id="GO:0005886">
    <property type="term" value="C:plasma membrane"/>
    <property type="evidence" value="ECO:0007669"/>
    <property type="project" value="UniProtKB-SubCell"/>
</dbReference>
<dbReference type="Proteomes" id="UP000249886">
    <property type="component" value="Unassembled WGS sequence"/>
</dbReference>
<feature type="transmembrane region" description="Helical" evidence="9">
    <location>
        <begin position="302"/>
        <end position="320"/>
    </location>
</feature>
<evidence type="ECO:0000256" key="6">
    <source>
        <dbReference type="ARBA" id="ARBA00022692"/>
    </source>
</evidence>
<keyword evidence="8 9" id="KW-0472">Membrane</keyword>
<name>A0A6H9XEC6_9CORY</name>
<accession>A0A6H9XEC6</accession>
<evidence type="ECO:0000256" key="2">
    <source>
        <dbReference type="ARBA" id="ARBA00004953"/>
    </source>
</evidence>
<dbReference type="GO" id="GO:0048472">
    <property type="term" value="F:threonine-phosphate decarboxylase activity"/>
    <property type="evidence" value="ECO:0007669"/>
    <property type="project" value="InterPro"/>
</dbReference>
<dbReference type="Pfam" id="PF03186">
    <property type="entry name" value="CobD_Cbib"/>
    <property type="match status" value="1"/>
</dbReference>
<protein>
    <recommendedName>
        <fullName evidence="9">Cobalamin biosynthesis protein CobD</fullName>
    </recommendedName>
</protein>
<dbReference type="GO" id="GO:0015420">
    <property type="term" value="F:ABC-type vitamin B12 transporter activity"/>
    <property type="evidence" value="ECO:0007669"/>
    <property type="project" value="UniProtKB-UniRule"/>
</dbReference>
<evidence type="ECO:0000256" key="8">
    <source>
        <dbReference type="ARBA" id="ARBA00023136"/>
    </source>
</evidence>
<proteinExistence type="inferred from homology"/>
<dbReference type="PANTHER" id="PTHR34308:SF1">
    <property type="entry name" value="COBALAMIN BIOSYNTHESIS PROTEIN CBIB"/>
    <property type="match status" value="1"/>
</dbReference>
<dbReference type="GO" id="GO:0009236">
    <property type="term" value="P:cobalamin biosynthetic process"/>
    <property type="evidence" value="ECO:0007669"/>
    <property type="project" value="UniProtKB-UniRule"/>
</dbReference>
<sequence length="327" mass="34414">MTLGIFLGMAADRVLGDPPTAVHPVALFGRAATKLEKVFYRDSKLAGALYLTAAVVPPVVATRWLEKRYPTATMTLALFSALGGTTLERVGERMARALEVKDIDQARELVPWLCSRDPQYLDEQGIIRATVESLAENTSDAATAPILWATCGASGVVLHRLVNTLDAMVGYRSPRYENFGWAAATFDDVLAYLPARFTAGVHVAYAAASGGLPRARRAMAAWRNDAPKHPSPNAGPVEATAAGALGVVLGGTTTYAHGVEQRPLLGAAIPAAAGPETPATSKALGAPTVATIREAIRLSRCVQLIAGVAAGIAAVGVGTLRRRVRRR</sequence>
<dbReference type="HAMAP" id="MF_00024">
    <property type="entry name" value="CobD_CbiB"/>
    <property type="match status" value="1"/>
</dbReference>
<comment type="similarity">
    <text evidence="3 9">Belongs to the CobD/CbiB family.</text>
</comment>
<evidence type="ECO:0000256" key="4">
    <source>
        <dbReference type="ARBA" id="ARBA00022475"/>
    </source>
</evidence>
<keyword evidence="6 9" id="KW-0812">Transmembrane</keyword>
<organism evidence="10 11">
    <name type="scientific">Corynebacterium matruchotii</name>
    <dbReference type="NCBI Taxonomy" id="43768"/>
    <lineage>
        <taxon>Bacteria</taxon>
        <taxon>Bacillati</taxon>
        <taxon>Actinomycetota</taxon>
        <taxon>Actinomycetes</taxon>
        <taxon>Mycobacteriales</taxon>
        <taxon>Corynebacteriaceae</taxon>
        <taxon>Corynebacterium</taxon>
    </lineage>
</organism>
<dbReference type="UniPathway" id="UPA00148"/>
<comment type="caution">
    <text evidence="9">Lacks conserved residue(s) required for the propagation of feature annotation.</text>
</comment>
<comment type="caution">
    <text evidence="10">The sequence shown here is derived from an EMBL/GenBank/DDBJ whole genome shotgun (WGS) entry which is preliminary data.</text>
</comment>
<keyword evidence="4 9" id="KW-1003">Cell membrane</keyword>
<comment type="function">
    <text evidence="9">Converts cobyric acid to cobinamide by the addition of aminopropanol on the F carboxylic group.</text>
</comment>
<dbReference type="GeneID" id="84574350"/>
<comment type="subcellular location">
    <subcellularLocation>
        <location evidence="1 9">Cell membrane</location>
        <topology evidence="1 9">Multi-pass membrane protein</topology>
    </subcellularLocation>
</comment>
<keyword evidence="7 9" id="KW-1133">Transmembrane helix</keyword>
<evidence type="ECO:0000313" key="10">
    <source>
        <dbReference type="EMBL" id="SPW28284.1"/>
    </source>
</evidence>
<keyword evidence="5 9" id="KW-0169">Cobalamin biosynthesis</keyword>
<evidence type="ECO:0000256" key="5">
    <source>
        <dbReference type="ARBA" id="ARBA00022573"/>
    </source>
</evidence>
<gene>
    <name evidence="9" type="primary">cobD</name>
    <name evidence="10" type="ORF">NCTC10254_01279</name>
</gene>
<evidence type="ECO:0000313" key="11">
    <source>
        <dbReference type="Proteomes" id="UP000249886"/>
    </source>
</evidence>
<evidence type="ECO:0000256" key="1">
    <source>
        <dbReference type="ARBA" id="ARBA00004651"/>
    </source>
</evidence>
<comment type="pathway">
    <text evidence="2 9">Cofactor biosynthesis; adenosylcobalamin biosynthesis.</text>
</comment>
<dbReference type="AlphaFoldDB" id="A0A6H9XEC6"/>
<dbReference type="PANTHER" id="PTHR34308">
    <property type="entry name" value="COBALAMIN BIOSYNTHESIS PROTEIN CBIB"/>
    <property type="match status" value="1"/>
</dbReference>
<dbReference type="InterPro" id="IPR004485">
    <property type="entry name" value="Cobalamin_biosynth_CobD/CbiB"/>
</dbReference>
<dbReference type="RefSeq" id="WP_005526519.1">
    <property type="nucleotide sequence ID" value="NZ_CP050134.2"/>
</dbReference>
<evidence type="ECO:0000256" key="9">
    <source>
        <dbReference type="HAMAP-Rule" id="MF_00024"/>
    </source>
</evidence>
<evidence type="ECO:0000256" key="3">
    <source>
        <dbReference type="ARBA" id="ARBA00006263"/>
    </source>
</evidence>